<dbReference type="OrthoDB" id="429235at2759"/>
<keyword evidence="2" id="KW-0067">ATP-binding</keyword>
<evidence type="ECO:0000313" key="3">
    <source>
        <dbReference type="EMBL" id="KAG2289472.1"/>
    </source>
</evidence>
<gene>
    <name evidence="3" type="ORF">Bca52824_049076</name>
</gene>
<evidence type="ECO:0000256" key="2">
    <source>
        <dbReference type="ARBA" id="ARBA00022840"/>
    </source>
</evidence>
<name>A0A8X7USQ2_BRACI</name>
<dbReference type="InterPro" id="IPR029067">
    <property type="entry name" value="CDC48_domain_2-like_sf"/>
</dbReference>
<keyword evidence="1" id="KW-0547">Nucleotide-binding</keyword>
<dbReference type="SUPFAM" id="SSF54585">
    <property type="entry name" value="Cdc48 domain 2-like"/>
    <property type="match status" value="1"/>
</dbReference>
<proteinExistence type="predicted"/>
<dbReference type="AlphaFoldDB" id="A0A8X7USQ2"/>
<accession>A0A8X7USQ2</accession>
<evidence type="ECO:0000313" key="4">
    <source>
        <dbReference type="Proteomes" id="UP000886595"/>
    </source>
</evidence>
<dbReference type="EMBL" id="JAAMPC010000010">
    <property type="protein sequence ID" value="KAG2289472.1"/>
    <property type="molecule type" value="Genomic_DNA"/>
</dbReference>
<protein>
    <submittedName>
        <fullName evidence="3">Uncharacterized protein</fullName>
    </submittedName>
</protein>
<keyword evidence="4" id="KW-1185">Reference proteome</keyword>
<dbReference type="Gene3D" id="3.10.330.10">
    <property type="match status" value="1"/>
</dbReference>
<sequence length="86" mass="9837">MNKIRVHLLPVDYTVEGVTGNLFDAYLQRKSMEFKVIETDPAEYCVVAPDTEILCEGLPITWEDEERLADVSYDDVGDVRKQMAQI</sequence>
<evidence type="ECO:0000256" key="1">
    <source>
        <dbReference type="ARBA" id="ARBA00022741"/>
    </source>
</evidence>
<reference evidence="3 4" key="1">
    <citation type="submission" date="2020-02" db="EMBL/GenBank/DDBJ databases">
        <authorList>
            <person name="Ma Q."/>
            <person name="Huang Y."/>
            <person name="Song X."/>
            <person name="Pei D."/>
        </authorList>
    </citation>
    <scope>NUCLEOTIDE SEQUENCE [LARGE SCALE GENOMIC DNA]</scope>
    <source>
        <strain evidence="3">Sxm20200214</strain>
        <tissue evidence="3">Leaf</tissue>
    </source>
</reference>
<comment type="caution">
    <text evidence="3">The sequence shown here is derived from an EMBL/GenBank/DDBJ whole genome shotgun (WGS) entry which is preliminary data.</text>
</comment>
<dbReference type="GO" id="GO:0005524">
    <property type="term" value="F:ATP binding"/>
    <property type="evidence" value="ECO:0007669"/>
    <property type="project" value="UniProtKB-KW"/>
</dbReference>
<dbReference type="Proteomes" id="UP000886595">
    <property type="component" value="Unassembled WGS sequence"/>
</dbReference>
<organism evidence="3 4">
    <name type="scientific">Brassica carinata</name>
    <name type="common">Ethiopian mustard</name>
    <name type="synonym">Abyssinian cabbage</name>
    <dbReference type="NCBI Taxonomy" id="52824"/>
    <lineage>
        <taxon>Eukaryota</taxon>
        <taxon>Viridiplantae</taxon>
        <taxon>Streptophyta</taxon>
        <taxon>Embryophyta</taxon>
        <taxon>Tracheophyta</taxon>
        <taxon>Spermatophyta</taxon>
        <taxon>Magnoliopsida</taxon>
        <taxon>eudicotyledons</taxon>
        <taxon>Gunneridae</taxon>
        <taxon>Pentapetalae</taxon>
        <taxon>rosids</taxon>
        <taxon>malvids</taxon>
        <taxon>Brassicales</taxon>
        <taxon>Brassicaceae</taxon>
        <taxon>Brassiceae</taxon>
        <taxon>Brassica</taxon>
    </lineage>
</organism>